<evidence type="ECO:0000313" key="1">
    <source>
        <dbReference type="EMBL" id="OIP37791.1"/>
    </source>
</evidence>
<sequence>MGTAIMEYEQLNLPEKMARKLKGKEVKLIGTQEGILLKPLEDIIKDARGSLNGSYFSSVRYMQLKKEEKELER</sequence>
<dbReference type="AlphaFoldDB" id="A0A1J5E1I3"/>
<evidence type="ECO:0008006" key="3">
    <source>
        <dbReference type="Google" id="ProtNLM"/>
    </source>
</evidence>
<organism evidence="1 2">
    <name type="scientific">Candidatus Desantisbacteria bacterium CG2_30_40_21</name>
    <dbReference type="NCBI Taxonomy" id="1817895"/>
    <lineage>
        <taxon>Bacteria</taxon>
        <taxon>Candidatus Desantisiibacteriota</taxon>
    </lineage>
</organism>
<gene>
    <name evidence="1" type="ORF">AUJ95_07640</name>
</gene>
<name>A0A1J5E1I3_9BACT</name>
<evidence type="ECO:0000313" key="2">
    <source>
        <dbReference type="Proteomes" id="UP000183085"/>
    </source>
</evidence>
<dbReference type="STRING" id="1817895.AUJ95_07640"/>
<accession>A0A1J5E1I3</accession>
<dbReference type="EMBL" id="MNYI01000197">
    <property type="protein sequence ID" value="OIP37791.1"/>
    <property type="molecule type" value="Genomic_DNA"/>
</dbReference>
<reference evidence="1 2" key="1">
    <citation type="journal article" date="2016" name="Environ. Microbiol.">
        <title>Genomic resolution of a cold subsurface aquifer community provides metabolic insights for novel microbes adapted to high CO concentrations.</title>
        <authorList>
            <person name="Probst A.J."/>
            <person name="Castelle C.J."/>
            <person name="Singh A."/>
            <person name="Brown C.T."/>
            <person name="Anantharaman K."/>
            <person name="Sharon I."/>
            <person name="Hug L.A."/>
            <person name="Burstein D."/>
            <person name="Emerson J.B."/>
            <person name="Thomas B.C."/>
            <person name="Banfield J.F."/>
        </authorList>
    </citation>
    <scope>NUCLEOTIDE SEQUENCE [LARGE SCALE GENOMIC DNA]</scope>
    <source>
        <strain evidence="1">CG2_30_40_21</strain>
    </source>
</reference>
<proteinExistence type="predicted"/>
<comment type="caution">
    <text evidence="1">The sequence shown here is derived from an EMBL/GenBank/DDBJ whole genome shotgun (WGS) entry which is preliminary data.</text>
</comment>
<protein>
    <recommendedName>
        <fullName evidence="3">SpoVT-AbrB domain-containing protein</fullName>
    </recommendedName>
</protein>
<dbReference type="Proteomes" id="UP000183085">
    <property type="component" value="Unassembled WGS sequence"/>
</dbReference>